<dbReference type="GO" id="GO:0005737">
    <property type="term" value="C:cytoplasm"/>
    <property type="evidence" value="ECO:0007669"/>
    <property type="project" value="TreeGrafter"/>
</dbReference>
<sequence length="328" mass="36509">MSPPKILMLHGRTQSGDFFRVKTRKLEQHIIDSGCFSTRPIFHYPTAPHRLTFEGIPGVDPELLESDEEDGYMFAWWIGDDGTGDYTRPEETWRFLSDYLDTHGPFDGLVGFSQGAITSSMLTAALEPDRRKPAGFTTSHPPFKFVVAYSGFKGQGELNYLFDSPIRTPVLNVVGRYDTLVPTFASEDFIAGCVGHRSLWHPGGHNLVLKKPYLDPIVDFINETVNKKEPSRIAIPAPSTDENMGSLPSTPTDSTSSGGSSSPRTPRRVQYRIRRKYTTSITREPVRSRSYTPRSPSVALDVSFETSMASLSQVEADVSNTIRFAAYA</sequence>
<dbReference type="PANTHER" id="PTHR48070">
    <property type="entry name" value="ESTERASE OVCA2"/>
    <property type="match status" value="1"/>
</dbReference>
<dbReference type="PANTHER" id="PTHR48070:SF6">
    <property type="entry name" value="ESTERASE OVCA2"/>
    <property type="match status" value="1"/>
</dbReference>
<dbReference type="Gene3D" id="3.40.50.1820">
    <property type="entry name" value="alpha/beta hydrolase"/>
    <property type="match status" value="1"/>
</dbReference>
<name>A0AAD6NIX8_DREDA</name>
<evidence type="ECO:0000313" key="5">
    <source>
        <dbReference type="Proteomes" id="UP001221413"/>
    </source>
</evidence>
<feature type="domain" description="Serine hydrolase" evidence="3">
    <location>
        <begin position="3"/>
        <end position="213"/>
    </location>
</feature>
<evidence type="ECO:0000256" key="2">
    <source>
        <dbReference type="SAM" id="MobiDB-lite"/>
    </source>
</evidence>
<organism evidence="4 5">
    <name type="scientific">Drechslerella dactyloides</name>
    <name type="common">Nematode-trapping fungus</name>
    <name type="synonym">Arthrobotrys dactyloides</name>
    <dbReference type="NCBI Taxonomy" id="74499"/>
    <lineage>
        <taxon>Eukaryota</taxon>
        <taxon>Fungi</taxon>
        <taxon>Dikarya</taxon>
        <taxon>Ascomycota</taxon>
        <taxon>Pezizomycotina</taxon>
        <taxon>Orbiliomycetes</taxon>
        <taxon>Orbiliales</taxon>
        <taxon>Orbiliaceae</taxon>
        <taxon>Drechslerella</taxon>
    </lineage>
</organism>
<comment type="caution">
    <text evidence="4">The sequence shown here is derived from an EMBL/GenBank/DDBJ whole genome shotgun (WGS) entry which is preliminary data.</text>
</comment>
<evidence type="ECO:0000259" key="3">
    <source>
        <dbReference type="Pfam" id="PF03959"/>
    </source>
</evidence>
<dbReference type="InterPro" id="IPR050593">
    <property type="entry name" value="LovG"/>
</dbReference>
<reference evidence="4" key="1">
    <citation type="submission" date="2023-01" db="EMBL/GenBank/DDBJ databases">
        <title>The chitinases involved in constricting ring structure development in the nematode-trapping fungus Drechslerella dactyloides.</title>
        <authorList>
            <person name="Wang R."/>
            <person name="Zhang L."/>
            <person name="Tang P."/>
            <person name="Li S."/>
            <person name="Liang L."/>
        </authorList>
    </citation>
    <scope>NUCLEOTIDE SEQUENCE</scope>
    <source>
        <strain evidence="4">YMF1.00031</strain>
    </source>
</reference>
<feature type="compositionally biased region" description="Low complexity" evidence="2">
    <location>
        <begin position="245"/>
        <end position="264"/>
    </location>
</feature>
<dbReference type="GO" id="GO:0016787">
    <property type="term" value="F:hydrolase activity"/>
    <property type="evidence" value="ECO:0007669"/>
    <property type="project" value="UniProtKB-KW"/>
</dbReference>
<gene>
    <name evidence="4" type="ORF">Dda_5514</name>
</gene>
<evidence type="ECO:0000256" key="1">
    <source>
        <dbReference type="ARBA" id="ARBA00022801"/>
    </source>
</evidence>
<dbReference type="Proteomes" id="UP001221413">
    <property type="component" value="Unassembled WGS sequence"/>
</dbReference>
<feature type="region of interest" description="Disordered" evidence="2">
    <location>
        <begin position="229"/>
        <end position="296"/>
    </location>
</feature>
<proteinExistence type="predicted"/>
<dbReference type="Pfam" id="PF03959">
    <property type="entry name" value="FSH1"/>
    <property type="match status" value="1"/>
</dbReference>
<protein>
    <recommendedName>
        <fullName evidence="3">Serine hydrolase domain-containing protein</fullName>
    </recommendedName>
</protein>
<keyword evidence="1" id="KW-0378">Hydrolase</keyword>
<dbReference type="SUPFAM" id="SSF53474">
    <property type="entry name" value="alpha/beta-Hydrolases"/>
    <property type="match status" value="1"/>
</dbReference>
<dbReference type="InterPro" id="IPR005645">
    <property type="entry name" value="FSH-like_dom"/>
</dbReference>
<dbReference type="AlphaFoldDB" id="A0AAD6NIX8"/>
<keyword evidence="5" id="KW-1185">Reference proteome</keyword>
<evidence type="ECO:0000313" key="4">
    <source>
        <dbReference type="EMBL" id="KAJ6259870.1"/>
    </source>
</evidence>
<dbReference type="GO" id="GO:0005634">
    <property type="term" value="C:nucleus"/>
    <property type="evidence" value="ECO:0007669"/>
    <property type="project" value="TreeGrafter"/>
</dbReference>
<dbReference type="GO" id="GO:0019748">
    <property type="term" value="P:secondary metabolic process"/>
    <property type="evidence" value="ECO:0007669"/>
    <property type="project" value="TreeGrafter"/>
</dbReference>
<feature type="compositionally biased region" description="Basic residues" evidence="2">
    <location>
        <begin position="265"/>
        <end position="277"/>
    </location>
</feature>
<dbReference type="EMBL" id="JAQGDS010000006">
    <property type="protein sequence ID" value="KAJ6259870.1"/>
    <property type="molecule type" value="Genomic_DNA"/>
</dbReference>
<accession>A0AAD6NIX8</accession>
<dbReference type="InterPro" id="IPR029058">
    <property type="entry name" value="AB_hydrolase_fold"/>
</dbReference>